<accession>A0A0P0L0L6</accession>
<dbReference type="EMBL" id="CP013020">
    <property type="protein sequence ID" value="ALK82937.1"/>
    <property type="molecule type" value="Genomic_DNA"/>
</dbReference>
<name>A0A0P0L0L6_PHOVU</name>
<evidence type="ECO:0000313" key="2">
    <source>
        <dbReference type="Proteomes" id="UP000061587"/>
    </source>
</evidence>
<evidence type="ECO:0000313" key="1">
    <source>
        <dbReference type="EMBL" id="ALK82937.1"/>
    </source>
</evidence>
<proteinExistence type="predicted"/>
<organism evidence="1 2">
    <name type="scientific">Phocaeicola vulgatus</name>
    <name type="common">Bacteroides vulgatus</name>
    <dbReference type="NCBI Taxonomy" id="821"/>
    <lineage>
        <taxon>Bacteria</taxon>
        <taxon>Pseudomonadati</taxon>
        <taxon>Bacteroidota</taxon>
        <taxon>Bacteroidia</taxon>
        <taxon>Bacteroidales</taxon>
        <taxon>Bacteroidaceae</taxon>
        <taxon>Phocaeicola</taxon>
    </lineage>
</organism>
<dbReference type="Proteomes" id="UP000061587">
    <property type="component" value="Chromosome"/>
</dbReference>
<evidence type="ECO:0008006" key="3">
    <source>
        <dbReference type="Google" id="ProtNLM"/>
    </source>
</evidence>
<reference evidence="1 2" key="2">
    <citation type="journal article" date="2016" name="Genome Biol. Evol.">
        <title>Extensive mobilome-driven genome diversification in mouse gut-associated Bacteroides vulgatus mpk.</title>
        <authorList>
            <person name="Lange A."/>
            <person name="Beier S."/>
            <person name="Steimle A."/>
            <person name="Autenrieth I.B."/>
            <person name="Huson D.H."/>
            <person name="Frick J.S."/>
        </authorList>
    </citation>
    <scope>NUCLEOTIDE SEQUENCE [LARGE SCALE GENOMIC DNA]</scope>
    <source>
        <strain evidence="2">mpk</strain>
    </source>
</reference>
<dbReference type="RefSeq" id="WP_057098552.1">
    <property type="nucleotide sequence ID" value="NZ_PHJG01000045.1"/>
</dbReference>
<gene>
    <name evidence="1" type="ORF">BvMPK_0298</name>
</gene>
<protein>
    <recommendedName>
        <fullName evidence="3">Lipoprotein</fullName>
    </recommendedName>
</protein>
<dbReference type="PROSITE" id="PS51257">
    <property type="entry name" value="PROKAR_LIPOPROTEIN"/>
    <property type="match status" value="1"/>
</dbReference>
<dbReference type="AlphaFoldDB" id="A0A0P0L0L6"/>
<sequence>MKTLIIAMGILSLFASCSGRKEKLAKKEDSALNEFEVEKSKSYLDTDTLGNIVSFNKGNDTIEICTKRFDIAAFERHKKDHENSTYVGYTEIVSNDTLINYLKDKAPNNVEYAIIKHPKKSYLSYESVYYENGNIKSEKTYGPGNGMLMGISRYYSIDGELQREVNEDDGYSFTFEQLMSLLNEKGMYFPKDVDLNYRYQINKLIAEDGAKIYFVIYPLSDETDLAITVSGKDGSIIEEHRYSHQYY</sequence>
<dbReference type="PATRIC" id="fig|821.40.peg.356"/>
<reference evidence="2" key="1">
    <citation type="submission" date="2015-10" db="EMBL/GenBank/DDBJ databases">
        <title>Extensive mobilome-driven genome diversification in gut-associated Bacteroides vulgatus mpk.</title>
        <authorList>
            <person name="Beier S."/>
            <person name="Lange A."/>
            <person name="Huson D.H."/>
            <person name="Frick J.-S."/>
            <person name="Autenrieth I.B."/>
        </authorList>
    </citation>
    <scope>NUCLEOTIDE SEQUENCE [LARGE SCALE GENOMIC DNA]</scope>
    <source>
        <strain evidence="2">mpk</strain>
    </source>
</reference>